<evidence type="ECO:0008006" key="17">
    <source>
        <dbReference type="Google" id="ProtNLM"/>
    </source>
</evidence>
<feature type="domain" description="Fibronectin type-III" evidence="13">
    <location>
        <begin position="1857"/>
        <end position="1945"/>
    </location>
</feature>
<dbReference type="CDD" id="cd00054">
    <property type="entry name" value="EGF_CA"/>
    <property type="match status" value="1"/>
</dbReference>
<evidence type="ECO:0000256" key="6">
    <source>
        <dbReference type="ARBA" id="ARBA00022729"/>
    </source>
</evidence>
<dbReference type="PROSITE" id="PS00022">
    <property type="entry name" value="EGF_1"/>
    <property type="match status" value="4"/>
</dbReference>
<evidence type="ECO:0000259" key="14">
    <source>
        <dbReference type="PROSITE" id="PS51406"/>
    </source>
</evidence>
<dbReference type="Gene3D" id="2.60.40.10">
    <property type="entry name" value="Immunoglobulins"/>
    <property type="match status" value="13"/>
</dbReference>
<dbReference type="SUPFAM" id="SSF56496">
    <property type="entry name" value="Fibrinogen C-terminal domain-like"/>
    <property type="match status" value="1"/>
</dbReference>
<dbReference type="FunFam" id="2.60.40.10:FF:000099">
    <property type="entry name" value="Fibronectin 1"/>
    <property type="match status" value="3"/>
</dbReference>
<dbReference type="CDD" id="cd00087">
    <property type="entry name" value="FReD"/>
    <property type="match status" value="1"/>
</dbReference>
<evidence type="ECO:0000256" key="7">
    <source>
        <dbReference type="ARBA" id="ARBA00022737"/>
    </source>
</evidence>
<dbReference type="GO" id="GO:0030155">
    <property type="term" value="P:regulation of cell adhesion"/>
    <property type="evidence" value="ECO:0007669"/>
    <property type="project" value="TreeGrafter"/>
</dbReference>
<feature type="domain" description="Fibronectin type-III" evidence="13">
    <location>
        <begin position="1182"/>
        <end position="1273"/>
    </location>
</feature>
<feature type="disulfide bond" evidence="10">
    <location>
        <begin position="428"/>
        <end position="437"/>
    </location>
</feature>
<dbReference type="SMART" id="SM00186">
    <property type="entry name" value="FBG"/>
    <property type="match status" value="1"/>
</dbReference>
<dbReference type="InterPro" id="IPR050991">
    <property type="entry name" value="ECM_Regulatory_Proteins"/>
</dbReference>
<evidence type="ECO:0000256" key="3">
    <source>
        <dbReference type="ARBA" id="ARBA00022525"/>
    </source>
</evidence>
<dbReference type="PROSITE" id="PS50853">
    <property type="entry name" value="FN3"/>
    <property type="match status" value="10"/>
</dbReference>
<feature type="domain" description="Fibronectin type-III" evidence="13">
    <location>
        <begin position="1680"/>
        <end position="1769"/>
    </location>
</feature>
<reference evidence="15" key="3">
    <citation type="submission" date="2025-09" db="UniProtKB">
        <authorList>
            <consortium name="Ensembl"/>
        </authorList>
    </citation>
    <scope>IDENTIFICATION</scope>
</reference>
<dbReference type="Pfam" id="PF23106">
    <property type="entry name" value="EGF_Teneurin"/>
    <property type="match status" value="5"/>
</dbReference>
<dbReference type="Gene3D" id="3.90.215.10">
    <property type="entry name" value="Gamma Fibrinogen, chain A, domain 1"/>
    <property type="match status" value="1"/>
</dbReference>
<evidence type="ECO:0000256" key="4">
    <source>
        <dbReference type="ARBA" id="ARBA00022530"/>
    </source>
</evidence>
<protein>
    <recommendedName>
        <fullName evidence="17">Tenascin C</fullName>
    </recommendedName>
</protein>
<keyword evidence="9" id="KW-0325">Glycoprotein</keyword>
<evidence type="ECO:0000259" key="12">
    <source>
        <dbReference type="PROSITE" id="PS50026"/>
    </source>
</evidence>
<dbReference type="GO" id="GO:0005615">
    <property type="term" value="C:extracellular space"/>
    <property type="evidence" value="ECO:0007669"/>
    <property type="project" value="TreeGrafter"/>
</dbReference>
<comment type="caution">
    <text evidence="10">Lacks conserved residue(s) required for the propagation of feature annotation.</text>
</comment>
<comment type="similarity">
    <text evidence="2">Belongs to the tenascin family.</text>
</comment>
<feature type="domain" description="Fibrinogen C-terminal" evidence="14">
    <location>
        <begin position="1943"/>
        <end position="2158"/>
    </location>
</feature>
<evidence type="ECO:0000256" key="2">
    <source>
        <dbReference type="ARBA" id="ARBA00008673"/>
    </source>
</evidence>
<sequence length="2169" mass="237487">MGSSCWLIAVFVVVTILDLSNTGLVKKMLRHRRETLTSAIGENITLPRPDLPVVFNHVYNINVPAGSLCSVDLDSPGDSELEPKDAPYGSRITEPTLNGENQIVFTHRINIPKQACGCSDGLPDLKDLLSRLEVLEGEISSLREQCMNRETCLIIPIHGQINPYCNGRGNFSTEICGCICEPGWRGPNCTEQECPDNCSDQGRCVDSKCECFPGFSGADCSQRTCPVNCGRNGRCVDGLCVCAKGFSGHDCSETDCLNNCLGRGTCKDGDCVCDLPWAGFDCSELICPNDCYDRGRCNNGTCECDEGFTGADCSEYGCPKKCLGRGFCLEGRCVCSAGYTGQDCSELTCLHDCSGRGRCAKGICICDAGFHGEDCSQLSCPNNCNYRGRCINGRCTCDAGFQGEDCSELSCPNDCQHRGRCVNGQCVCNEGYTGEDCSIRACPNDCSGRGHCKGGQCLCHPDFTGEDCSQLSCSNNCQNRGRCVAGQCVCDMGFAGEDCSLKACLNGCLGRGQCVDGRCVCQEGYAGEDCSEETCPAHCNDRGRCINRACVCDAGYAGPDCRHLSCPNNCNDQGQCVNGQCVCDEGYVGYDCSQVSAPKDLTVTDVNAKSVNLTWMNEMLVTEYLVTYAPTAPGGLRHEFTVPGDRTATTIGELEPGIEYMINVYAVLNNKKSIPVSARVATYLPQPDGLKFKSVRETSVEVSWDQLDNLFDKWELTFRKMDEDNGKIVNTLNPEDTSFTQHGLGPGQEYEVSVGIVKNNTRGPPVTRTVLTRIDAPQQVEVRDVTDTFGLISWSQPVAEIDRITLSFGPTSDSSDRTVVHLSSSDSQYKVDGLTPDTEYEVLLVSRRGGVSSEPASKNFITDLDAPRDVQVVGHTENSITLEWMNSQAPVDGYRLKYGPVSTSAHSEDQVSRGPGYTTRATLTGLKPGTEYGIGVTGVKRERESLPATANAVTDLDAPRDLEVADSTETSMTLVWKRPRAKISNYRLVFVSADGRREEVDVPSAATTYTLNNLTPGVRYSISLTAERGRKKSEPAMLSASTGESFVNLPYIIPEFHFQANTTGTRIHGLNSSTEYQVKLYGVSSSQRSLALEAVAVTGIKPCLELHDSQKIIVFASENLTNCSQIDCTSNAICAAGFLDGMSSIGDLKPGMQYEFSIPIVASLFSEIMLRFHVLHFEKVPQMGSLTVSDVSWDSFNVSWTVEEDDFESFVIEVENAEGGPERQNLSLSGDALSLFMSGLSPSTTYLISLYGVYRGSVLGPLFAEATTAAQPDLSGLVVSNITSDRLSLLWRTGEKAFDNFIVEVRESALPSQAMGRTLPGGARSTVLTGLKGNTRYNIKLYANSGGQNTAPLTAVATTEAKPKLGRLSVSKININNFTLAWRTVSGHFDGFDLRVTDRDMLYDTVELRPSGNMRKVVVGGLVDSTTYDIELYGLSHGRRTPMVSTQTTTEFCNHCTHPVCPLLQYPISTYTMLCSLKKKKTLTISSASLPKVENLTVSDITAYGFRVSWAPQDGGQPARKKFSHFHIELSDSGRLLEPQEYTVPGNQTSMDIWGLITGIGYEVKLTGVTVSGLRSRPLTTVAVTEAEPEIEHLFVSDVTPESFRLAWTAEEDVFDRFVIKVRDSRKLAHPQEYNVAGDERTKVLTNLMGGTEYDIELYGVTLEHRSQPITAVARTGLGTPRGIRFSEITDTSGRVHWTIPHAKVDTYRVTYRPLQEGNPTTVIVDGTDSQTILPNLIPGETYHVTVTAVKGLEESDPVTDTLTTALDMPRSLTAVNITDSDALLLWQPSVATVDGYVITYTTDTGTPMVERVSGNIVEFEMNSLTPASQYIVNVYGTKGDLKSPSATTEFTTDVDPPRDLAASNIQRDSAVLTWQPPRATITGYILYFESSDGSLREVVLDPTVTSYNLAELSPSTVHNVRLQAVAGAQRSRSTYTVFTTVGMLYRNPKDCSQTLLNGDPTSGLHTIYLGGKEDQPQQVYCDMTSDGGGWLVILRRLNGATEFFRNWRNYTNGFGDMKDEFWLGLSSLHKITSAGHYELRVDLRDGAETVYAQYDKFYVAEPRTRYKLQIGAYSGTAGDSMSYHQNRPFSTYDNDNDIAVTNCALSYKGAFWYKNCHRVNLMGRYGDNSHSKGINWFHWKGHEHSIPFAEMKIRPVDFRNLEGRRKRS</sequence>
<dbReference type="CDD" id="cd00063">
    <property type="entry name" value="FN3"/>
    <property type="match status" value="12"/>
</dbReference>
<feature type="domain" description="Fibronectin type-III" evidence="13">
    <location>
        <begin position="1274"/>
        <end position="1364"/>
    </location>
</feature>
<dbReference type="FunFam" id="2.10.25.10:FF:000001">
    <property type="entry name" value="Tenascin C"/>
    <property type="match status" value="12"/>
</dbReference>
<dbReference type="Gene3D" id="2.10.25.10">
    <property type="entry name" value="Laminin"/>
    <property type="match status" value="13"/>
</dbReference>
<comment type="subcellular location">
    <subcellularLocation>
        <location evidence="1">Secreted</location>
        <location evidence="1">Extracellular space</location>
        <location evidence="1">Extracellular matrix</location>
    </subcellularLocation>
</comment>
<keyword evidence="16" id="KW-1185">Reference proteome</keyword>
<dbReference type="InterPro" id="IPR013783">
    <property type="entry name" value="Ig-like_fold"/>
</dbReference>
<gene>
    <name evidence="15" type="primary">TNC</name>
</gene>
<dbReference type="NCBIfam" id="NF040941">
    <property type="entry name" value="GGGWT_bact"/>
    <property type="match status" value="1"/>
</dbReference>
<dbReference type="InterPro" id="IPR036116">
    <property type="entry name" value="FN3_sf"/>
</dbReference>
<dbReference type="InterPro" id="IPR003961">
    <property type="entry name" value="FN3_dom"/>
</dbReference>
<evidence type="ECO:0000259" key="13">
    <source>
        <dbReference type="PROSITE" id="PS50853"/>
    </source>
</evidence>
<feature type="domain" description="Fibronectin type-III" evidence="13">
    <location>
        <begin position="1492"/>
        <end position="1590"/>
    </location>
</feature>
<dbReference type="FunFam" id="3.90.215.10:FF:000001">
    <property type="entry name" value="Tenascin isoform 1"/>
    <property type="match status" value="1"/>
</dbReference>
<dbReference type="PANTHER" id="PTHR46708">
    <property type="entry name" value="TENASCIN"/>
    <property type="match status" value="1"/>
</dbReference>
<dbReference type="GO" id="GO:0031175">
    <property type="term" value="P:neuron projection development"/>
    <property type="evidence" value="ECO:0007669"/>
    <property type="project" value="TreeGrafter"/>
</dbReference>
<evidence type="ECO:0000256" key="5">
    <source>
        <dbReference type="ARBA" id="ARBA00022536"/>
    </source>
</evidence>
<dbReference type="Pfam" id="PF00041">
    <property type="entry name" value="fn3"/>
    <property type="match status" value="11"/>
</dbReference>
<evidence type="ECO:0000256" key="9">
    <source>
        <dbReference type="ARBA" id="ARBA00023180"/>
    </source>
</evidence>
<dbReference type="PANTHER" id="PTHR46708:SF1">
    <property type="entry name" value="TENASCIN"/>
    <property type="match status" value="1"/>
</dbReference>
<evidence type="ECO:0000256" key="11">
    <source>
        <dbReference type="SAM" id="SignalP"/>
    </source>
</evidence>
<dbReference type="SMART" id="SM00060">
    <property type="entry name" value="FN3"/>
    <property type="match status" value="13"/>
</dbReference>
<feature type="domain" description="Fibronectin type-III" evidence="13">
    <location>
        <begin position="866"/>
        <end position="958"/>
    </location>
</feature>
<keyword evidence="4" id="KW-0272">Extracellular matrix</keyword>
<feature type="domain" description="Fibronectin type-III" evidence="13">
    <location>
        <begin position="1770"/>
        <end position="1856"/>
    </location>
</feature>
<evidence type="ECO:0000313" key="16">
    <source>
        <dbReference type="Proteomes" id="UP000694580"/>
    </source>
</evidence>
<proteinExistence type="inferred from homology"/>
<feature type="signal peptide" evidence="11">
    <location>
        <begin position="1"/>
        <end position="22"/>
    </location>
</feature>
<dbReference type="SUPFAM" id="SSF49265">
    <property type="entry name" value="Fibronectin type III"/>
    <property type="match status" value="10"/>
</dbReference>
<dbReference type="PROSITE" id="PS50026">
    <property type="entry name" value="EGF_3"/>
    <property type="match status" value="1"/>
</dbReference>
<dbReference type="SMART" id="SM00181">
    <property type="entry name" value="EGF"/>
    <property type="match status" value="13"/>
</dbReference>
<keyword evidence="3" id="KW-0964">Secreted</keyword>
<evidence type="ECO:0000313" key="15">
    <source>
        <dbReference type="Ensembl" id="ENSDCDP00010054523.1"/>
    </source>
</evidence>
<feature type="domain" description="EGF-like" evidence="12">
    <location>
        <begin position="407"/>
        <end position="438"/>
    </location>
</feature>
<dbReference type="InterPro" id="IPR000742">
    <property type="entry name" value="EGF"/>
</dbReference>
<dbReference type="Pfam" id="PF00147">
    <property type="entry name" value="Fibrinogen_C"/>
    <property type="match status" value="1"/>
</dbReference>
<dbReference type="PROSITE" id="PS51406">
    <property type="entry name" value="FIBRINOGEN_C_2"/>
    <property type="match status" value="1"/>
</dbReference>
<evidence type="ECO:0000256" key="8">
    <source>
        <dbReference type="ARBA" id="ARBA00023157"/>
    </source>
</evidence>
<dbReference type="InterPro" id="IPR002181">
    <property type="entry name" value="Fibrinogen_a/b/g_C_dom"/>
</dbReference>
<keyword evidence="6 11" id="KW-0732">Signal</keyword>
<feature type="domain" description="Fibronectin type-III" evidence="13">
    <location>
        <begin position="776"/>
        <end position="865"/>
    </location>
</feature>
<dbReference type="Pfam" id="PF18720">
    <property type="entry name" value="EGF_Tenascin"/>
    <property type="match status" value="1"/>
</dbReference>
<dbReference type="Pfam" id="PF25024">
    <property type="entry name" value="EGF_TEN"/>
    <property type="match status" value="1"/>
</dbReference>
<dbReference type="GeneTree" id="ENSGT00940000155188"/>
<dbReference type="PROSITE" id="PS01186">
    <property type="entry name" value="EGF_2"/>
    <property type="match status" value="5"/>
</dbReference>
<feature type="disulfide bond" evidence="10">
    <location>
        <begin position="411"/>
        <end position="421"/>
    </location>
</feature>
<dbReference type="Ensembl" id="ENSDCDT00010065108.1">
    <property type="protein sequence ID" value="ENSDCDP00010054523.1"/>
    <property type="gene ID" value="ENSDCDG00010030673.1"/>
</dbReference>
<reference evidence="15 16" key="1">
    <citation type="submission" date="2020-06" db="EMBL/GenBank/DDBJ databases">
        <authorList>
            <consortium name="Wellcome Sanger Institute Data Sharing"/>
        </authorList>
    </citation>
    <scope>NUCLEOTIDE SEQUENCE [LARGE SCALE GENOMIC DNA]</scope>
</reference>
<reference evidence="15" key="2">
    <citation type="submission" date="2025-08" db="UniProtKB">
        <authorList>
            <consortium name="Ensembl"/>
        </authorList>
    </citation>
    <scope>IDENTIFICATION</scope>
</reference>
<keyword evidence="7" id="KW-0677">Repeat</keyword>
<dbReference type="Proteomes" id="UP000694580">
    <property type="component" value="Chromosome 3"/>
</dbReference>
<name>A0AAY4EA38_9TELE</name>
<dbReference type="InterPro" id="IPR036056">
    <property type="entry name" value="Fibrinogen-like_C"/>
</dbReference>
<feature type="domain" description="Fibronectin type-III" evidence="13">
    <location>
        <begin position="959"/>
        <end position="1045"/>
    </location>
</feature>
<dbReference type="InterPro" id="IPR014716">
    <property type="entry name" value="Fibrinogen_a/b/g_C_1"/>
</dbReference>
<organism evidence="15 16">
    <name type="scientific">Denticeps clupeoides</name>
    <name type="common">denticle herring</name>
    <dbReference type="NCBI Taxonomy" id="299321"/>
    <lineage>
        <taxon>Eukaryota</taxon>
        <taxon>Metazoa</taxon>
        <taxon>Chordata</taxon>
        <taxon>Craniata</taxon>
        <taxon>Vertebrata</taxon>
        <taxon>Euteleostomi</taxon>
        <taxon>Actinopterygii</taxon>
        <taxon>Neopterygii</taxon>
        <taxon>Teleostei</taxon>
        <taxon>Clupei</taxon>
        <taxon>Clupeiformes</taxon>
        <taxon>Denticipitoidei</taxon>
        <taxon>Denticipitidae</taxon>
        <taxon>Denticeps</taxon>
    </lineage>
</organism>
<keyword evidence="5 10" id="KW-0245">EGF-like domain</keyword>
<evidence type="ECO:0000256" key="1">
    <source>
        <dbReference type="ARBA" id="ARBA00004498"/>
    </source>
</evidence>
<keyword evidence="8 10" id="KW-1015">Disulfide bond</keyword>
<evidence type="ECO:0000256" key="10">
    <source>
        <dbReference type="PROSITE-ProRule" id="PRU00076"/>
    </source>
</evidence>
<accession>A0AAY4EA38</accession>
<dbReference type="Gene3D" id="2.20.25.10">
    <property type="match status" value="1"/>
</dbReference>
<feature type="chain" id="PRO_5044211814" description="Tenascin C" evidence="11">
    <location>
        <begin position="23"/>
        <end position="2169"/>
    </location>
</feature>
<feature type="domain" description="Fibronectin type-III" evidence="13">
    <location>
        <begin position="597"/>
        <end position="687"/>
    </location>
</feature>
<dbReference type="InterPro" id="IPR041161">
    <property type="entry name" value="EGF_Tenascin"/>
</dbReference>